<reference evidence="2 3" key="1">
    <citation type="submission" date="2019-02" db="EMBL/GenBank/DDBJ databases">
        <title>Deep-cultivation of Planctomycetes and their phenomic and genomic characterization uncovers novel biology.</title>
        <authorList>
            <person name="Wiegand S."/>
            <person name="Jogler M."/>
            <person name="Boedeker C."/>
            <person name="Pinto D."/>
            <person name="Vollmers J."/>
            <person name="Rivas-Marin E."/>
            <person name="Kohn T."/>
            <person name="Peeters S.H."/>
            <person name="Heuer A."/>
            <person name="Rast P."/>
            <person name="Oberbeckmann S."/>
            <person name="Bunk B."/>
            <person name="Jeske O."/>
            <person name="Meyerdierks A."/>
            <person name="Storesund J.E."/>
            <person name="Kallscheuer N."/>
            <person name="Luecker S."/>
            <person name="Lage O.M."/>
            <person name="Pohl T."/>
            <person name="Merkel B.J."/>
            <person name="Hornburger P."/>
            <person name="Mueller R.-W."/>
            <person name="Bruemmer F."/>
            <person name="Labrenz M."/>
            <person name="Spormann A.M."/>
            <person name="Op den Camp H."/>
            <person name="Overmann J."/>
            <person name="Amann R."/>
            <person name="Jetten M.S.M."/>
            <person name="Mascher T."/>
            <person name="Medema M.H."/>
            <person name="Devos D.P."/>
            <person name="Kaster A.-K."/>
            <person name="Ovreas L."/>
            <person name="Rohde M."/>
            <person name="Galperin M.Y."/>
            <person name="Jogler C."/>
        </authorList>
    </citation>
    <scope>NUCLEOTIDE SEQUENCE [LARGE SCALE GENOMIC DNA]</scope>
    <source>
        <strain evidence="2 3">Q31a</strain>
    </source>
</reference>
<keyword evidence="3" id="KW-1185">Reference proteome</keyword>
<evidence type="ECO:0000313" key="3">
    <source>
        <dbReference type="Proteomes" id="UP000318017"/>
    </source>
</evidence>
<sequence length="646" mass="71047">MDAYLEQRVEALEENCLAGIDTDEQWNAARPGLELQLREMLGLAPWPERTELHPTIVQTQRHEGFTVENLHFQSLPGLYVAANLYLPADTEAGPFPTILYVCGHASVQEDGVRMGNKTAYHHHGIWFAKHGYACMIIDTVQLGEFDGKHHGTYRHGRWWWNSRGYTPAGVEAWNSMRALDYLETRQEVDASRFGITGRSGGGVYSWWTTAIDPRIKVAVPVAGITDVRNHVVDGCIEGHCDCMYMVNNYGWDFATVAALVAPRPLLISNSDQDSIFPLDGVMRVHEKTAKIYKLLQAEESLGIHITEGPHKDTQMLRVGAFAWFEKHFKKSVAEFDSRAPKALEPAELRVFTDGLPSNERVTTVDEWFVPQVVDQAITDGGTTSEAREPGWQDRLSKVPGAIRDVEGFSITSAEQTEMKSIAGVELHKLVLDTASALKSYAILALPAKSPTTEARLCVGSTRDSSASGDSQSAHRVEFVLEGEVVTFDASSGQFEDAERVASLVSEGQTNVLFLMLQGTGDSAWHENERETTHLKRRIFLVGQSLDAIRASEIRGVLRLLEAGELANLKPATVRLEASGPATCLAMLAVLDFPEVGLVLHAVPADLAEQPILLGLSKVTNIPQLLRLASASGRTISLRESSTEVAE</sequence>
<dbReference type="SUPFAM" id="SSF53474">
    <property type="entry name" value="alpha/beta-Hydrolases"/>
    <property type="match status" value="1"/>
</dbReference>
<dbReference type="Gene3D" id="3.40.50.1820">
    <property type="entry name" value="alpha/beta hydrolase"/>
    <property type="match status" value="1"/>
</dbReference>
<gene>
    <name evidence="2" type="ORF">Q31a_44660</name>
</gene>
<evidence type="ECO:0000313" key="2">
    <source>
        <dbReference type="EMBL" id="QDV26094.1"/>
    </source>
</evidence>
<dbReference type="Pfam" id="PF02129">
    <property type="entry name" value="Peptidase_S15"/>
    <property type="match status" value="1"/>
</dbReference>
<dbReference type="RefSeq" id="WP_197355432.1">
    <property type="nucleotide sequence ID" value="NZ_CP036298.1"/>
</dbReference>
<keyword evidence="2" id="KW-0378">Hydrolase</keyword>
<dbReference type="InterPro" id="IPR000383">
    <property type="entry name" value="Xaa-Pro-like_dom"/>
</dbReference>
<dbReference type="InterPro" id="IPR029058">
    <property type="entry name" value="AB_hydrolase_fold"/>
</dbReference>
<dbReference type="Proteomes" id="UP000318017">
    <property type="component" value="Chromosome"/>
</dbReference>
<dbReference type="EMBL" id="CP036298">
    <property type="protein sequence ID" value="QDV26094.1"/>
    <property type="molecule type" value="Genomic_DNA"/>
</dbReference>
<dbReference type="AlphaFoldDB" id="A0A518GBZ0"/>
<proteinExistence type="predicted"/>
<feature type="domain" description="Xaa-Pro dipeptidyl-peptidase-like" evidence="1">
    <location>
        <begin position="79"/>
        <end position="231"/>
    </location>
</feature>
<accession>A0A518GBZ0</accession>
<organism evidence="2 3">
    <name type="scientific">Aureliella helgolandensis</name>
    <dbReference type="NCBI Taxonomy" id="2527968"/>
    <lineage>
        <taxon>Bacteria</taxon>
        <taxon>Pseudomonadati</taxon>
        <taxon>Planctomycetota</taxon>
        <taxon>Planctomycetia</taxon>
        <taxon>Pirellulales</taxon>
        <taxon>Pirellulaceae</taxon>
        <taxon>Aureliella</taxon>
    </lineage>
</organism>
<dbReference type="PANTHER" id="PTHR47381:SF3">
    <property type="entry name" value="ALPHA_BETA-HYDROLASES SUPERFAMILY PROTEIN"/>
    <property type="match status" value="1"/>
</dbReference>
<dbReference type="KEGG" id="ahel:Q31a_44660"/>
<evidence type="ECO:0000259" key="1">
    <source>
        <dbReference type="Pfam" id="PF02129"/>
    </source>
</evidence>
<dbReference type="PANTHER" id="PTHR47381">
    <property type="entry name" value="ALPHA/BETA-HYDROLASES SUPERFAMILY PROTEIN"/>
    <property type="match status" value="1"/>
</dbReference>
<protein>
    <submittedName>
        <fullName evidence="2">Alpha/beta hydrolase family protein</fullName>
    </submittedName>
</protein>
<dbReference type="GO" id="GO:0016787">
    <property type="term" value="F:hydrolase activity"/>
    <property type="evidence" value="ECO:0007669"/>
    <property type="project" value="UniProtKB-KW"/>
</dbReference>
<name>A0A518GBZ0_9BACT</name>